<sequence length="149" mass="16494">MANFFTQQEFEDTQFDNGSSTIGEDLKSLLSSSRQVVRELGELRGMTGQILEKIQTLESNVTSHEQQKIFPPPETASATAQPFVSIVDDLDVKHLILSNGKTRTAPGNQTIEGDAEAPTKMIQPHYFKLIEAAVFLLFPVSKEVKKSDP</sequence>
<name>A0A8J2PDM3_9HEXA</name>
<keyword evidence="2" id="KW-1185">Reference proteome</keyword>
<reference evidence="1" key="1">
    <citation type="submission" date="2021-06" db="EMBL/GenBank/DDBJ databases">
        <authorList>
            <person name="Hodson N. C."/>
            <person name="Mongue J. A."/>
            <person name="Jaron S. K."/>
        </authorList>
    </citation>
    <scope>NUCLEOTIDE SEQUENCE</scope>
</reference>
<dbReference type="Proteomes" id="UP000708208">
    <property type="component" value="Unassembled WGS sequence"/>
</dbReference>
<dbReference type="EMBL" id="CAJVCH010534586">
    <property type="protein sequence ID" value="CAG7825012.1"/>
    <property type="molecule type" value="Genomic_DNA"/>
</dbReference>
<evidence type="ECO:0000313" key="2">
    <source>
        <dbReference type="Proteomes" id="UP000708208"/>
    </source>
</evidence>
<evidence type="ECO:0000313" key="1">
    <source>
        <dbReference type="EMBL" id="CAG7825012.1"/>
    </source>
</evidence>
<protein>
    <submittedName>
        <fullName evidence="1">Uncharacterized protein</fullName>
    </submittedName>
</protein>
<dbReference type="AlphaFoldDB" id="A0A8J2PDM3"/>
<gene>
    <name evidence="1" type="ORF">AFUS01_LOCUS35138</name>
</gene>
<feature type="non-terminal residue" evidence="1">
    <location>
        <position position="1"/>
    </location>
</feature>
<organism evidence="1 2">
    <name type="scientific">Allacma fusca</name>
    <dbReference type="NCBI Taxonomy" id="39272"/>
    <lineage>
        <taxon>Eukaryota</taxon>
        <taxon>Metazoa</taxon>
        <taxon>Ecdysozoa</taxon>
        <taxon>Arthropoda</taxon>
        <taxon>Hexapoda</taxon>
        <taxon>Collembola</taxon>
        <taxon>Symphypleona</taxon>
        <taxon>Sminthuridae</taxon>
        <taxon>Allacma</taxon>
    </lineage>
</organism>
<comment type="caution">
    <text evidence="1">The sequence shown here is derived from an EMBL/GenBank/DDBJ whole genome shotgun (WGS) entry which is preliminary data.</text>
</comment>
<proteinExistence type="predicted"/>
<accession>A0A8J2PDM3</accession>